<evidence type="ECO:0000313" key="2">
    <source>
        <dbReference type="EMBL" id="OQU80663.1"/>
    </source>
</evidence>
<dbReference type="AlphaFoldDB" id="A0A1Z5RA62"/>
<evidence type="ECO:0000256" key="1">
    <source>
        <dbReference type="SAM" id="MobiDB-lite"/>
    </source>
</evidence>
<organism evidence="2 3">
    <name type="scientific">Sorghum bicolor</name>
    <name type="common">Sorghum</name>
    <name type="synonym">Sorghum vulgare</name>
    <dbReference type="NCBI Taxonomy" id="4558"/>
    <lineage>
        <taxon>Eukaryota</taxon>
        <taxon>Viridiplantae</taxon>
        <taxon>Streptophyta</taxon>
        <taxon>Embryophyta</taxon>
        <taxon>Tracheophyta</taxon>
        <taxon>Spermatophyta</taxon>
        <taxon>Magnoliopsida</taxon>
        <taxon>Liliopsida</taxon>
        <taxon>Poales</taxon>
        <taxon>Poaceae</taxon>
        <taxon>PACMAD clade</taxon>
        <taxon>Panicoideae</taxon>
        <taxon>Andropogonodae</taxon>
        <taxon>Andropogoneae</taxon>
        <taxon>Sorghinae</taxon>
        <taxon>Sorghum</taxon>
    </lineage>
</organism>
<reference evidence="2" key="2">
    <citation type="submission" date="2017-02" db="EMBL/GenBank/DDBJ databases">
        <title>WGS assembly of Sorghum bicolor.</title>
        <authorList>
            <person name="Paterson A."/>
            <person name="Mullet J."/>
            <person name="Bowers J."/>
            <person name="Bruggmann R."/>
            <person name="Dubchak I."/>
            <person name="Grimwood J."/>
            <person name="Gundlach H."/>
            <person name="Haberer G."/>
            <person name="Hellsten U."/>
            <person name="Mitros T."/>
            <person name="Poliakov A."/>
            <person name="Schmutz J."/>
            <person name="Spannagl M."/>
            <person name="Tang H."/>
            <person name="Wang X."/>
            <person name="Wicker T."/>
            <person name="Bharti A."/>
            <person name="Chapman J."/>
            <person name="Feltus F."/>
            <person name="Gowik U."/>
            <person name="Grigoriev I."/>
            <person name="Lyons E."/>
            <person name="Maher C."/>
            <person name="Martis M."/>
            <person name="Narechania A."/>
            <person name="Otillar R."/>
            <person name="Penning B."/>
            <person name="Salamov A."/>
            <person name="Wang Y."/>
            <person name="Zhang L."/>
            <person name="Carpita N."/>
            <person name="Freeling M."/>
            <person name="Gingle A."/>
            <person name="Hash C."/>
            <person name="Keller B."/>
            <person name="Klein P."/>
            <person name="Kresovich S."/>
            <person name="Mccann M."/>
            <person name="Ming R."/>
            <person name="Peterson D."/>
            <person name="Rahman M."/>
            <person name="Ware D."/>
            <person name="Westhoff P."/>
            <person name="Mayer K."/>
            <person name="Messing J."/>
            <person name="Sims D."/>
            <person name="Jenkins J."/>
            <person name="Shu S."/>
            <person name="Rokhsar D."/>
        </authorList>
    </citation>
    <scope>NUCLEOTIDE SEQUENCE</scope>
</reference>
<protein>
    <submittedName>
        <fullName evidence="2">Uncharacterized protein</fullName>
    </submittedName>
</protein>
<keyword evidence="3" id="KW-1185">Reference proteome</keyword>
<reference evidence="2 3" key="1">
    <citation type="journal article" date="2009" name="Nature">
        <title>The Sorghum bicolor genome and the diversification of grasses.</title>
        <authorList>
            <person name="Paterson A.H."/>
            <person name="Bowers J.E."/>
            <person name="Bruggmann R."/>
            <person name="Dubchak I."/>
            <person name="Grimwood J."/>
            <person name="Gundlach H."/>
            <person name="Haberer G."/>
            <person name="Hellsten U."/>
            <person name="Mitros T."/>
            <person name="Poliakov A."/>
            <person name="Schmutz J."/>
            <person name="Spannagl M."/>
            <person name="Tang H."/>
            <person name="Wang X."/>
            <person name="Wicker T."/>
            <person name="Bharti A.K."/>
            <person name="Chapman J."/>
            <person name="Feltus F.A."/>
            <person name="Gowik U."/>
            <person name="Grigoriev I.V."/>
            <person name="Lyons E."/>
            <person name="Maher C.A."/>
            <person name="Martis M."/>
            <person name="Narechania A."/>
            <person name="Otillar R.P."/>
            <person name="Penning B.W."/>
            <person name="Salamov A.A."/>
            <person name="Wang Y."/>
            <person name="Zhang L."/>
            <person name="Carpita N.C."/>
            <person name="Freeling M."/>
            <person name="Gingle A.R."/>
            <person name="Hash C.T."/>
            <person name="Keller B."/>
            <person name="Klein P."/>
            <person name="Kresovich S."/>
            <person name="McCann M.C."/>
            <person name="Ming R."/>
            <person name="Peterson D.G."/>
            <person name="Mehboob-ur-Rahman"/>
            <person name="Ware D."/>
            <person name="Westhoff P."/>
            <person name="Mayer K.F."/>
            <person name="Messing J."/>
            <person name="Rokhsar D.S."/>
        </authorList>
    </citation>
    <scope>NUCLEOTIDE SEQUENCE [LARGE SCALE GENOMIC DNA]</scope>
    <source>
        <strain evidence="3">cv. BTx623</strain>
    </source>
</reference>
<gene>
    <name evidence="2" type="ORF">SORBI_3007G161450</name>
</gene>
<dbReference type="EMBL" id="CM000766">
    <property type="protein sequence ID" value="OQU80663.1"/>
    <property type="molecule type" value="Genomic_DNA"/>
</dbReference>
<name>A0A1Z5RA62_SORBI</name>
<accession>A0A1Z5RA62</accession>
<sequence>MKTTSSRMPPPAALLSSSQNQKPGYSEMGDGEERTNIQPDHHPELEQADGRGRMHHHSGSECCCLVNLLNKMHSTFPGEKKRCGASSIWRECNVQHVTVISAGMKQASS</sequence>
<dbReference type="Proteomes" id="UP000000768">
    <property type="component" value="Chromosome 7"/>
</dbReference>
<dbReference type="Gramene" id="OQU80664">
    <property type="protein sequence ID" value="OQU80664"/>
    <property type="gene ID" value="SORBI_3007G161450"/>
</dbReference>
<feature type="compositionally biased region" description="Basic and acidic residues" evidence="1">
    <location>
        <begin position="31"/>
        <end position="52"/>
    </location>
</feature>
<dbReference type="EMBL" id="CM000766">
    <property type="protein sequence ID" value="OQU80664.1"/>
    <property type="molecule type" value="Genomic_DNA"/>
</dbReference>
<dbReference type="InParanoid" id="A0A1Z5RA62"/>
<dbReference type="Gramene" id="OQU80663">
    <property type="protein sequence ID" value="OQU80663"/>
    <property type="gene ID" value="SORBI_3007G161450"/>
</dbReference>
<evidence type="ECO:0000313" key="3">
    <source>
        <dbReference type="Proteomes" id="UP000000768"/>
    </source>
</evidence>
<reference evidence="3" key="3">
    <citation type="journal article" date="2018" name="Plant J.">
        <title>The Sorghum bicolor reference genome: improved assembly, gene annotations, a transcriptome atlas, and signatures of genome organization.</title>
        <authorList>
            <person name="McCormick R.F."/>
            <person name="Truong S.K."/>
            <person name="Sreedasyam A."/>
            <person name="Jenkins J."/>
            <person name="Shu S."/>
            <person name="Sims D."/>
            <person name="Kennedy M."/>
            <person name="Amirebrahimi M."/>
            <person name="Weers B.D."/>
            <person name="McKinley B."/>
            <person name="Mattison A."/>
            <person name="Morishige D.T."/>
            <person name="Grimwood J."/>
            <person name="Schmutz J."/>
            <person name="Mullet J.E."/>
        </authorList>
    </citation>
    <scope>NUCLEOTIDE SEQUENCE [LARGE SCALE GENOMIC DNA]</scope>
    <source>
        <strain evidence="3">cv. BTx623</strain>
    </source>
</reference>
<proteinExistence type="predicted"/>
<feature type="region of interest" description="Disordered" evidence="1">
    <location>
        <begin position="1"/>
        <end position="58"/>
    </location>
</feature>